<feature type="transmembrane region" description="Helical" evidence="1">
    <location>
        <begin position="117"/>
        <end position="136"/>
    </location>
</feature>
<accession>A0ABN1ZIG6</accession>
<evidence type="ECO:0000313" key="3">
    <source>
        <dbReference type="Proteomes" id="UP001501470"/>
    </source>
</evidence>
<dbReference type="Proteomes" id="UP001501470">
    <property type="component" value="Unassembled WGS sequence"/>
</dbReference>
<feature type="transmembrane region" description="Helical" evidence="1">
    <location>
        <begin position="47"/>
        <end position="66"/>
    </location>
</feature>
<keyword evidence="1" id="KW-1133">Transmembrane helix</keyword>
<proteinExistence type="predicted"/>
<dbReference type="EMBL" id="BAAAQD010000001">
    <property type="protein sequence ID" value="GAA1499454.1"/>
    <property type="molecule type" value="Genomic_DNA"/>
</dbReference>
<reference evidence="2 3" key="1">
    <citation type="journal article" date="2019" name="Int. J. Syst. Evol. Microbiol.">
        <title>The Global Catalogue of Microorganisms (GCM) 10K type strain sequencing project: providing services to taxonomists for standard genome sequencing and annotation.</title>
        <authorList>
            <consortium name="The Broad Institute Genomics Platform"/>
            <consortium name="The Broad Institute Genome Sequencing Center for Infectious Disease"/>
            <person name="Wu L."/>
            <person name="Ma J."/>
        </authorList>
    </citation>
    <scope>NUCLEOTIDE SEQUENCE [LARGE SCALE GENOMIC DNA]</scope>
    <source>
        <strain evidence="2 3">JCM 15933</strain>
    </source>
</reference>
<keyword evidence="1" id="KW-0472">Membrane</keyword>
<keyword evidence="1" id="KW-0812">Transmembrane</keyword>
<dbReference type="Pfam" id="PF10067">
    <property type="entry name" value="DUF2306"/>
    <property type="match status" value="1"/>
</dbReference>
<gene>
    <name evidence="2" type="ORF">GCM10009827_001190</name>
</gene>
<sequence length="221" mass="23756">MTKATWLVPTGLIALSFVPMAAGTIRLVELGGGGTRTPDNARFFDQPLPVVLHIISASVFLLLGAFQFSPGLRRRRAGWHRVTGRLLIPLGIVAALTGLWMSVMYDLPPADGTLVMLERLLFGTVMAVALGLGFAAARRRDIPTHSAWVTRGYAIGLGAGTQAITHAPWFLFVGEPGPSARAFLMGAGWVINLAVAEWAIRRRRAKSQQRPSRSAPVPATP</sequence>
<feature type="transmembrane region" description="Helical" evidence="1">
    <location>
        <begin position="182"/>
        <end position="200"/>
    </location>
</feature>
<name>A0ABN1ZIG6_9ACTN</name>
<protein>
    <submittedName>
        <fullName evidence="2">DUF2306 domain-containing protein</fullName>
    </submittedName>
</protein>
<keyword evidence="3" id="KW-1185">Reference proteome</keyword>
<dbReference type="RefSeq" id="WP_344498305.1">
    <property type="nucleotide sequence ID" value="NZ_BAAAQD010000001.1"/>
</dbReference>
<dbReference type="InterPro" id="IPR018750">
    <property type="entry name" value="DUF2306_membrane"/>
</dbReference>
<comment type="caution">
    <text evidence="2">The sequence shown here is derived from an EMBL/GenBank/DDBJ whole genome shotgun (WGS) entry which is preliminary data.</text>
</comment>
<evidence type="ECO:0000313" key="2">
    <source>
        <dbReference type="EMBL" id="GAA1499454.1"/>
    </source>
</evidence>
<organism evidence="2 3">
    <name type="scientific">Dactylosporangium maewongense</name>
    <dbReference type="NCBI Taxonomy" id="634393"/>
    <lineage>
        <taxon>Bacteria</taxon>
        <taxon>Bacillati</taxon>
        <taxon>Actinomycetota</taxon>
        <taxon>Actinomycetes</taxon>
        <taxon>Micromonosporales</taxon>
        <taxon>Micromonosporaceae</taxon>
        <taxon>Dactylosporangium</taxon>
    </lineage>
</organism>
<feature type="transmembrane region" description="Helical" evidence="1">
    <location>
        <begin position="148"/>
        <end position="170"/>
    </location>
</feature>
<evidence type="ECO:0000256" key="1">
    <source>
        <dbReference type="SAM" id="Phobius"/>
    </source>
</evidence>
<feature type="transmembrane region" description="Helical" evidence="1">
    <location>
        <begin position="86"/>
        <end position="105"/>
    </location>
</feature>